<dbReference type="Pfam" id="PF00367">
    <property type="entry name" value="PTS_EIIB"/>
    <property type="match status" value="1"/>
</dbReference>
<evidence type="ECO:0000256" key="12">
    <source>
        <dbReference type="SAM" id="Phobius"/>
    </source>
</evidence>
<feature type="transmembrane region" description="Helical" evidence="12">
    <location>
        <begin position="404"/>
        <end position="427"/>
    </location>
</feature>
<evidence type="ECO:0000256" key="6">
    <source>
        <dbReference type="ARBA" id="ARBA00022683"/>
    </source>
</evidence>
<dbReference type="PROSITE" id="PS51103">
    <property type="entry name" value="PTS_EIIC_TYPE_1"/>
    <property type="match status" value="1"/>
</dbReference>
<evidence type="ECO:0000256" key="8">
    <source>
        <dbReference type="ARBA" id="ARBA00022777"/>
    </source>
</evidence>
<keyword evidence="7 12" id="KW-0812">Transmembrane</keyword>
<evidence type="ECO:0000313" key="16">
    <source>
        <dbReference type="Proteomes" id="UP001321804"/>
    </source>
</evidence>
<gene>
    <name evidence="15" type="ORF">KIMC2_11210</name>
</gene>
<dbReference type="InterPro" id="IPR018113">
    <property type="entry name" value="PTrfase_EIIB_Cys"/>
</dbReference>
<evidence type="ECO:0000256" key="9">
    <source>
        <dbReference type="ARBA" id="ARBA00022989"/>
    </source>
</evidence>
<dbReference type="Pfam" id="PF02378">
    <property type="entry name" value="PTS_EIIC"/>
    <property type="match status" value="1"/>
</dbReference>
<dbReference type="PROSITE" id="PS01035">
    <property type="entry name" value="PTS_EIIB_TYPE_1_CYS"/>
    <property type="match status" value="1"/>
</dbReference>
<dbReference type="SUPFAM" id="SSF55604">
    <property type="entry name" value="Glucose permease domain IIB"/>
    <property type="match status" value="1"/>
</dbReference>
<keyword evidence="16" id="KW-1185">Reference proteome</keyword>
<evidence type="ECO:0000259" key="13">
    <source>
        <dbReference type="PROSITE" id="PS51098"/>
    </source>
</evidence>
<dbReference type="GO" id="GO:0016301">
    <property type="term" value="F:kinase activity"/>
    <property type="evidence" value="ECO:0007669"/>
    <property type="project" value="UniProtKB-KW"/>
</dbReference>
<feature type="transmembrane region" description="Helical" evidence="12">
    <location>
        <begin position="231"/>
        <end position="251"/>
    </location>
</feature>
<feature type="transmembrane region" description="Helical" evidence="12">
    <location>
        <begin position="187"/>
        <end position="211"/>
    </location>
</feature>
<keyword evidence="9 12" id="KW-1133">Transmembrane helix</keyword>
<feature type="transmembrane region" description="Helical" evidence="12">
    <location>
        <begin position="115"/>
        <end position="142"/>
    </location>
</feature>
<evidence type="ECO:0000256" key="1">
    <source>
        <dbReference type="ARBA" id="ARBA00004651"/>
    </source>
</evidence>
<dbReference type="AlphaFoldDB" id="A0AAU9CYS4"/>
<evidence type="ECO:0000313" key="15">
    <source>
        <dbReference type="EMBL" id="BDR56559.1"/>
    </source>
</evidence>
<dbReference type="InterPro" id="IPR050558">
    <property type="entry name" value="PTS_Sugar-Specific_Components"/>
</dbReference>
<dbReference type="PANTHER" id="PTHR30175:SF1">
    <property type="entry name" value="PTS SYSTEM ARBUTIN-, CELLOBIOSE-, AND SALICIN-SPECIFIC EIIBC COMPONENT-RELATED"/>
    <property type="match status" value="1"/>
</dbReference>
<dbReference type="CDD" id="cd00212">
    <property type="entry name" value="PTS_IIB_glc"/>
    <property type="match status" value="1"/>
</dbReference>
<evidence type="ECO:0000256" key="2">
    <source>
        <dbReference type="ARBA" id="ARBA00022448"/>
    </source>
</evidence>
<dbReference type="KEGG" id="xak:KIMC2_11210"/>
<reference evidence="15 16" key="1">
    <citation type="journal article" date="2023" name="Microbiol. Spectr.">
        <title>Symbiosis of Carpenter Bees with Uncharacterized Lactic Acid Bacteria Showing NAD Auxotrophy.</title>
        <authorList>
            <person name="Kawasaki S."/>
            <person name="Ozawa K."/>
            <person name="Mori T."/>
            <person name="Yamamoto A."/>
            <person name="Ito M."/>
            <person name="Ohkuma M."/>
            <person name="Sakamoto M."/>
            <person name="Matsutani M."/>
        </authorList>
    </citation>
    <scope>NUCLEOTIDE SEQUENCE [LARGE SCALE GENOMIC DNA]</scope>
    <source>
        <strain evidence="15 16">KimC2</strain>
    </source>
</reference>
<feature type="domain" description="PTS EIIC type-1" evidence="14">
    <location>
        <begin position="127"/>
        <end position="484"/>
    </location>
</feature>
<feature type="active site" description="Phosphocysteine intermediate; for EIIB activity" evidence="11">
    <location>
        <position position="27"/>
    </location>
</feature>
<dbReference type="GO" id="GO:0090589">
    <property type="term" value="F:protein-phosphocysteine-trehalose phosphotransferase system transporter activity"/>
    <property type="evidence" value="ECO:0007669"/>
    <property type="project" value="TreeGrafter"/>
</dbReference>
<dbReference type="Proteomes" id="UP001321804">
    <property type="component" value="Chromosome"/>
</dbReference>
<keyword evidence="10 12" id="KW-0472">Membrane</keyword>
<dbReference type="RefSeq" id="WP_317694817.1">
    <property type="nucleotide sequence ID" value="NZ_AP026801.1"/>
</dbReference>
<feature type="transmembrane region" description="Helical" evidence="12">
    <location>
        <begin position="345"/>
        <end position="368"/>
    </location>
</feature>
<dbReference type="GO" id="GO:0008982">
    <property type="term" value="F:protein-N(PI)-phosphohistidine-sugar phosphotransferase activity"/>
    <property type="evidence" value="ECO:0007669"/>
    <property type="project" value="InterPro"/>
</dbReference>
<comment type="subcellular location">
    <subcellularLocation>
        <location evidence="1">Cell membrane</location>
        <topology evidence="1">Multi-pass membrane protein</topology>
    </subcellularLocation>
</comment>
<organism evidence="15 16">
    <name type="scientific">Xylocopilactobacillus apis</name>
    <dbReference type="NCBI Taxonomy" id="2932183"/>
    <lineage>
        <taxon>Bacteria</taxon>
        <taxon>Bacillati</taxon>
        <taxon>Bacillota</taxon>
        <taxon>Bacilli</taxon>
        <taxon>Lactobacillales</taxon>
        <taxon>Lactobacillaceae</taxon>
        <taxon>Xylocopilactobacillus</taxon>
    </lineage>
</organism>
<evidence type="ECO:0000256" key="4">
    <source>
        <dbReference type="ARBA" id="ARBA00022597"/>
    </source>
</evidence>
<feature type="transmembrane region" description="Helical" evidence="12">
    <location>
        <begin position="154"/>
        <end position="175"/>
    </location>
</feature>
<feature type="domain" description="PTS EIIB type-1" evidence="13">
    <location>
        <begin position="5"/>
        <end position="87"/>
    </location>
</feature>
<proteinExistence type="predicted"/>
<keyword evidence="2" id="KW-0813">Transport</keyword>
<feature type="transmembrane region" description="Helical" evidence="12">
    <location>
        <begin position="447"/>
        <end position="472"/>
    </location>
</feature>
<dbReference type="InterPro" id="IPR013013">
    <property type="entry name" value="PTS_EIIC_1"/>
</dbReference>
<dbReference type="InterPro" id="IPR001996">
    <property type="entry name" value="PTS_IIB_1"/>
</dbReference>
<dbReference type="InterPro" id="IPR003352">
    <property type="entry name" value="PTS_EIIC"/>
</dbReference>
<keyword evidence="4" id="KW-0762">Sugar transport</keyword>
<keyword evidence="8" id="KW-0418">Kinase</keyword>
<evidence type="ECO:0000256" key="7">
    <source>
        <dbReference type="ARBA" id="ARBA00022692"/>
    </source>
</evidence>
<feature type="transmembrane region" description="Helical" evidence="12">
    <location>
        <begin position="263"/>
        <end position="288"/>
    </location>
</feature>
<feature type="transmembrane region" description="Helical" evidence="12">
    <location>
        <begin position="294"/>
        <end position="313"/>
    </location>
</feature>
<name>A0AAU9CYS4_9LACO</name>
<evidence type="ECO:0000259" key="14">
    <source>
        <dbReference type="PROSITE" id="PS51103"/>
    </source>
</evidence>
<dbReference type="PROSITE" id="PS51098">
    <property type="entry name" value="PTS_EIIB_TYPE_1"/>
    <property type="match status" value="1"/>
</dbReference>
<keyword evidence="3" id="KW-1003">Cell membrane</keyword>
<evidence type="ECO:0000256" key="10">
    <source>
        <dbReference type="ARBA" id="ARBA00023136"/>
    </source>
</evidence>
<evidence type="ECO:0000256" key="11">
    <source>
        <dbReference type="PROSITE-ProRule" id="PRU00421"/>
    </source>
</evidence>
<dbReference type="PANTHER" id="PTHR30175">
    <property type="entry name" value="PHOSPHOTRANSFERASE SYSTEM TRANSPORT PROTEIN"/>
    <property type="match status" value="1"/>
</dbReference>
<evidence type="ECO:0000256" key="5">
    <source>
        <dbReference type="ARBA" id="ARBA00022679"/>
    </source>
</evidence>
<dbReference type="GO" id="GO:0009401">
    <property type="term" value="P:phosphoenolpyruvate-dependent sugar phosphotransferase system"/>
    <property type="evidence" value="ECO:0007669"/>
    <property type="project" value="UniProtKB-KW"/>
</dbReference>
<keyword evidence="5" id="KW-0808">Transferase</keyword>
<dbReference type="GO" id="GO:0005886">
    <property type="term" value="C:plasma membrane"/>
    <property type="evidence" value="ECO:0007669"/>
    <property type="project" value="UniProtKB-SubCell"/>
</dbReference>
<protein>
    <submittedName>
        <fullName evidence="15">Uncharacterized protein</fullName>
    </submittedName>
</protein>
<dbReference type="GO" id="GO:0015771">
    <property type="term" value="P:trehalose transport"/>
    <property type="evidence" value="ECO:0007669"/>
    <property type="project" value="TreeGrafter"/>
</dbReference>
<dbReference type="Gene3D" id="3.30.1360.60">
    <property type="entry name" value="Glucose permease domain IIB"/>
    <property type="match status" value="1"/>
</dbReference>
<dbReference type="InterPro" id="IPR036878">
    <property type="entry name" value="Glu_permease_IIB"/>
</dbReference>
<keyword evidence="6" id="KW-0598">Phosphotransferase system</keyword>
<evidence type="ECO:0000256" key="3">
    <source>
        <dbReference type="ARBA" id="ARBA00022475"/>
    </source>
</evidence>
<accession>A0AAU9CYS4</accession>
<dbReference type="EMBL" id="AP026801">
    <property type="protein sequence ID" value="BDR56559.1"/>
    <property type="molecule type" value="Genomic_DNA"/>
</dbReference>
<sequence>MGKYSNLAKEIVDGVGGKDNVISLIHCFTRLRFVLKNEDLADTESLKNNKDIVDIIQRGGQYQVVIGMNVESVFDEINEIYHFPTEENKEIETSNDDETIKGEENKSFWDKAVDLLSGIFVPLLGVLCACGIVKGLLAILTVSKIISPTDGTYIILNAIGDSLFYFFPVFLAVTAGKKFHVDQMTSIAIGASMIYPSLIASVSGKAMSTVFSGTIFESKVYLTFLKIPVILNNYSSTVIPIIIAIWFASYVQKFAKKISPEAISNFLVPLITLLIVVPVALMAIGPVATWLSNIIAWIVTFLYKLSPVLLGAFVGGFWQILVIFGIHNGIIPIVLNNLATQGYDVIFAANIACPFTELAALLALAIVLKNKKQKETTIASIFPAIFGITEPAIYGVSLPLKKPFIISSVSSAIGGALAMILGVKFYQMGGQGIFAFPCFLSTKSTNFSGVISAIIVVVISMLISFTLTLFIYQRENKKTLKGNN</sequence>
<feature type="transmembrane region" description="Helical" evidence="12">
    <location>
        <begin position="320"/>
        <end position="339"/>
    </location>
</feature>